<evidence type="ECO:0000313" key="2">
    <source>
        <dbReference type="WBParaSite" id="JU765_v2.g8359.t1"/>
    </source>
</evidence>
<protein>
    <submittedName>
        <fullName evidence="2">Uncharacterized protein</fullName>
    </submittedName>
</protein>
<sequence>MQILNKFNESNVVVFRDSSLNAIYHQKVGLVPNIPSKDRKLSRRQNLCQHHKVSENKIFHKLSEMNSRSKFQGNVQTTSGLIVVPSKKSQGSPIGRRSVPQTPSNKKPSFNRQTSSQPDAFIKHQNFMDVSIPLNDVTPRKSCSRSPKQSSPTKIEVSPKRQTTPKNTFGHRPFAAAKYLETPPTTDLPIPPHWMLNDPLCEPAQSVSVPTSPTTTKMLEFAVAHGFDGSIQNGSFRKYYPFFYFYPYPLVFGQELYKRFLCAFFYSRNLQNSAKSHKLPVVWIFI</sequence>
<evidence type="ECO:0000313" key="1">
    <source>
        <dbReference type="Proteomes" id="UP000887576"/>
    </source>
</evidence>
<name>A0AC34RMU6_9BILA</name>
<proteinExistence type="predicted"/>
<accession>A0AC34RMU6</accession>
<dbReference type="Proteomes" id="UP000887576">
    <property type="component" value="Unplaced"/>
</dbReference>
<dbReference type="WBParaSite" id="JU765_v2.g8359.t1">
    <property type="protein sequence ID" value="JU765_v2.g8359.t1"/>
    <property type="gene ID" value="JU765_v2.g8359"/>
</dbReference>
<organism evidence="1 2">
    <name type="scientific">Panagrolaimus sp. JU765</name>
    <dbReference type="NCBI Taxonomy" id="591449"/>
    <lineage>
        <taxon>Eukaryota</taxon>
        <taxon>Metazoa</taxon>
        <taxon>Ecdysozoa</taxon>
        <taxon>Nematoda</taxon>
        <taxon>Chromadorea</taxon>
        <taxon>Rhabditida</taxon>
        <taxon>Tylenchina</taxon>
        <taxon>Panagrolaimomorpha</taxon>
        <taxon>Panagrolaimoidea</taxon>
        <taxon>Panagrolaimidae</taxon>
        <taxon>Panagrolaimus</taxon>
    </lineage>
</organism>
<reference evidence="2" key="1">
    <citation type="submission" date="2022-11" db="UniProtKB">
        <authorList>
            <consortium name="WormBaseParasite"/>
        </authorList>
    </citation>
    <scope>IDENTIFICATION</scope>
</reference>